<evidence type="ECO:0000313" key="1">
    <source>
        <dbReference type="EMBL" id="TDD99114.1"/>
    </source>
</evidence>
<reference evidence="1 2" key="1">
    <citation type="submission" date="2019-03" db="EMBL/GenBank/DDBJ databases">
        <title>Draft genome sequences of novel Actinobacteria.</title>
        <authorList>
            <person name="Sahin N."/>
            <person name="Ay H."/>
            <person name="Saygin H."/>
        </authorList>
    </citation>
    <scope>NUCLEOTIDE SEQUENCE [LARGE SCALE GENOMIC DNA]</scope>
    <source>
        <strain evidence="1 2">5K138</strain>
    </source>
</reference>
<name>A0A4R5CNG1_9ACTN</name>
<dbReference type="EMBL" id="SMKZ01000059">
    <property type="protein sequence ID" value="TDD99114.1"/>
    <property type="molecule type" value="Genomic_DNA"/>
</dbReference>
<dbReference type="InParanoid" id="A0A4R5CNG1"/>
<keyword evidence="2" id="KW-1185">Reference proteome</keyword>
<organism evidence="1 2">
    <name type="scientific">Jiangella asiatica</name>
    <dbReference type="NCBI Taxonomy" id="2530372"/>
    <lineage>
        <taxon>Bacteria</taxon>
        <taxon>Bacillati</taxon>
        <taxon>Actinomycetota</taxon>
        <taxon>Actinomycetes</taxon>
        <taxon>Jiangellales</taxon>
        <taxon>Jiangellaceae</taxon>
        <taxon>Jiangella</taxon>
    </lineage>
</organism>
<dbReference type="RefSeq" id="WP_131900556.1">
    <property type="nucleotide sequence ID" value="NZ_SMKZ01000059.1"/>
</dbReference>
<dbReference type="Proteomes" id="UP000294739">
    <property type="component" value="Unassembled WGS sequence"/>
</dbReference>
<protein>
    <submittedName>
        <fullName evidence="1">Uncharacterized protein</fullName>
    </submittedName>
</protein>
<comment type="caution">
    <text evidence="1">The sequence shown here is derived from an EMBL/GenBank/DDBJ whole genome shotgun (WGS) entry which is preliminary data.</text>
</comment>
<accession>A0A4R5CNG1</accession>
<sequence>MTPMHPDATDAAAWPLPLRALDRAGTVLSGGAGLLLRAGRVALHTDDDGDGVGSRSPPLHGAAGRAFTVVGDAAWGVGAMAQRRTFDVAAAAALPVQAAGAVLLRLAGKAAQRAGVATPLRELAQGGREVRRYNEGEAARAARGAVRRIVAAASAQMDVDQVVARVDLDAVIARLDVVEIVDRVLDDVDLSRIVRESSTTMTAETVGTVRVQSRRADQALGRFVDRVLRRDAA</sequence>
<dbReference type="AlphaFoldDB" id="A0A4R5CNG1"/>
<proteinExistence type="predicted"/>
<evidence type="ECO:0000313" key="2">
    <source>
        <dbReference type="Proteomes" id="UP000294739"/>
    </source>
</evidence>
<gene>
    <name evidence="1" type="ORF">E1269_27275</name>
</gene>